<accession>A0A7V7GWK3</accession>
<dbReference type="InterPro" id="IPR011009">
    <property type="entry name" value="Kinase-like_dom_sf"/>
</dbReference>
<comment type="caution">
    <text evidence="13">The sequence shown here is derived from an EMBL/GenBank/DDBJ whole genome shotgun (WGS) entry which is preliminary data.</text>
</comment>
<comment type="catalytic activity">
    <reaction evidence="11">
        <text>L-seryl-[protein] + ATP = O-phospho-L-seryl-[protein] + ADP + H(+)</text>
        <dbReference type="Rhea" id="RHEA:17989"/>
        <dbReference type="Rhea" id="RHEA-COMP:9863"/>
        <dbReference type="Rhea" id="RHEA-COMP:11604"/>
        <dbReference type="ChEBI" id="CHEBI:15378"/>
        <dbReference type="ChEBI" id="CHEBI:29999"/>
        <dbReference type="ChEBI" id="CHEBI:30616"/>
        <dbReference type="ChEBI" id="CHEBI:83421"/>
        <dbReference type="ChEBI" id="CHEBI:456216"/>
        <dbReference type="EC" id="2.7.11.1"/>
    </reaction>
</comment>
<proteinExistence type="inferred from homology"/>
<reference evidence="13 14" key="1">
    <citation type="submission" date="2018-07" db="EMBL/GenBank/DDBJ databases">
        <title>Pseudomonas laoshanensis sp. nov., isolated from soil.</title>
        <authorList>
            <person name="Sun J."/>
            <person name="Yu L."/>
            <person name="Wang M."/>
            <person name="Zhang C."/>
        </authorList>
    </citation>
    <scope>NUCLEOTIDE SEQUENCE [LARGE SCALE GENOMIC DNA]</scope>
    <source>
        <strain evidence="13 14">Y22</strain>
    </source>
</reference>
<dbReference type="InterPro" id="IPR018935">
    <property type="entry name" value="RIO_kinase_CS"/>
</dbReference>
<evidence type="ECO:0000256" key="9">
    <source>
        <dbReference type="ARBA" id="ARBA00022842"/>
    </source>
</evidence>
<comment type="catalytic activity">
    <reaction evidence="10">
        <text>L-threonyl-[protein] + ATP = O-phospho-L-threonyl-[protein] + ADP + H(+)</text>
        <dbReference type="Rhea" id="RHEA:46608"/>
        <dbReference type="Rhea" id="RHEA-COMP:11060"/>
        <dbReference type="Rhea" id="RHEA-COMP:11605"/>
        <dbReference type="ChEBI" id="CHEBI:15378"/>
        <dbReference type="ChEBI" id="CHEBI:30013"/>
        <dbReference type="ChEBI" id="CHEBI:30616"/>
        <dbReference type="ChEBI" id="CHEBI:61977"/>
        <dbReference type="ChEBI" id="CHEBI:456216"/>
        <dbReference type="EC" id="2.7.11.1"/>
    </reaction>
</comment>
<dbReference type="RefSeq" id="WP_149331646.1">
    <property type="nucleotide sequence ID" value="NZ_QOVF01000001.1"/>
</dbReference>
<keyword evidence="14" id="KW-1185">Reference proteome</keyword>
<keyword evidence="7 13" id="KW-0418">Kinase</keyword>
<evidence type="ECO:0000256" key="2">
    <source>
        <dbReference type="ARBA" id="ARBA00012513"/>
    </source>
</evidence>
<dbReference type="EMBL" id="QOVF01000001">
    <property type="protein sequence ID" value="KAA0696707.1"/>
    <property type="molecule type" value="Genomic_DNA"/>
</dbReference>
<dbReference type="PANTHER" id="PTHR45723">
    <property type="entry name" value="SERINE/THREONINE-PROTEIN KINASE RIO1"/>
    <property type="match status" value="1"/>
</dbReference>
<evidence type="ECO:0000259" key="12">
    <source>
        <dbReference type="SMART" id="SM00090"/>
    </source>
</evidence>
<sequence>MKIPKRLEPLVEDGLIDEVIRPLMSGKEAAVFLVRCGSEIRCAKVYKEAAKRSFKQAVLYQEGRKVRNTRRSRAMEKGSKFGRNQQEEAWQNAEVDALYRLDAAGVRVPKPYGCFEGVLLMELVTDDEGGVAPRLNDVSMDAEQAIEDHATVMHYVKLMLCAGLVHGDLSEFNVLVDAYGPVIIDLPQAVDAAANNNARSMLDRDVNNMTDYYGQYAPELLQTRYAKEMWALYEDGELTPETELTGYFEESDVAADVDSVVEEIKAVMAEEQARQERLREAEEED</sequence>
<evidence type="ECO:0000256" key="3">
    <source>
        <dbReference type="ARBA" id="ARBA00022527"/>
    </source>
</evidence>
<dbReference type="InterPro" id="IPR051272">
    <property type="entry name" value="RIO-type_Ser/Thr_kinase"/>
</dbReference>
<protein>
    <recommendedName>
        <fullName evidence="2">non-specific serine/threonine protein kinase</fullName>
        <ecNumber evidence="2">2.7.11.1</ecNumber>
    </recommendedName>
</protein>
<evidence type="ECO:0000256" key="4">
    <source>
        <dbReference type="ARBA" id="ARBA00022679"/>
    </source>
</evidence>
<keyword evidence="9" id="KW-0460">Magnesium</keyword>
<name>A0A7V7GWK3_9GAMM</name>
<evidence type="ECO:0000256" key="10">
    <source>
        <dbReference type="ARBA" id="ARBA00047899"/>
    </source>
</evidence>
<evidence type="ECO:0000256" key="8">
    <source>
        <dbReference type="ARBA" id="ARBA00022840"/>
    </source>
</evidence>
<dbReference type="Pfam" id="PF01163">
    <property type="entry name" value="RIO1"/>
    <property type="match status" value="1"/>
</dbReference>
<evidence type="ECO:0000256" key="7">
    <source>
        <dbReference type="ARBA" id="ARBA00022777"/>
    </source>
</evidence>
<dbReference type="EC" id="2.7.11.1" evidence="2"/>
<keyword evidence="6" id="KW-0547">Nucleotide-binding</keyword>
<dbReference type="AlphaFoldDB" id="A0A7V7GWK3"/>
<dbReference type="GO" id="GO:0046872">
    <property type="term" value="F:metal ion binding"/>
    <property type="evidence" value="ECO:0007669"/>
    <property type="project" value="UniProtKB-KW"/>
</dbReference>
<evidence type="ECO:0000313" key="13">
    <source>
        <dbReference type="EMBL" id="KAA0696707.1"/>
    </source>
</evidence>
<evidence type="ECO:0000256" key="11">
    <source>
        <dbReference type="ARBA" id="ARBA00048679"/>
    </source>
</evidence>
<gene>
    <name evidence="13" type="ORF">DT594_05120</name>
</gene>
<dbReference type="InterPro" id="IPR018934">
    <property type="entry name" value="RIO_dom"/>
</dbReference>
<keyword evidence="5" id="KW-0479">Metal-binding</keyword>
<dbReference type="PROSITE" id="PS01245">
    <property type="entry name" value="RIO1"/>
    <property type="match status" value="1"/>
</dbReference>
<keyword evidence="8" id="KW-0067">ATP-binding</keyword>
<dbReference type="NCBIfam" id="NF041645">
    <property type="entry name" value="prot_kin_PA4780"/>
    <property type="match status" value="1"/>
</dbReference>
<feature type="domain" description="RIO kinase" evidence="12">
    <location>
        <begin position="5"/>
        <end position="228"/>
    </location>
</feature>
<dbReference type="SUPFAM" id="SSF56112">
    <property type="entry name" value="Protein kinase-like (PK-like)"/>
    <property type="match status" value="1"/>
</dbReference>
<dbReference type="Gene3D" id="1.10.510.10">
    <property type="entry name" value="Transferase(Phosphotransferase) domain 1"/>
    <property type="match status" value="1"/>
</dbReference>
<keyword evidence="4" id="KW-0808">Transferase</keyword>
<comment type="similarity">
    <text evidence="1">Belongs to the protein kinase superfamily. RIO-type Ser/Thr kinase family.</text>
</comment>
<evidence type="ECO:0000256" key="5">
    <source>
        <dbReference type="ARBA" id="ARBA00022723"/>
    </source>
</evidence>
<evidence type="ECO:0000256" key="1">
    <source>
        <dbReference type="ARBA" id="ARBA00009196"/>
    </source>
</evidence>
<dbReference type="GO" id="GO:0005524">
    <property type="term" value="F:ATP binding"/>
    <property type="evidence" value="ECO:0007669"/>
    <property type="project" value="UniProtKB-KW"/>
</dbReference>
<evidence type="ECO:0000256" key="6">
    <source>
        <dbReference type="ARBA" id="ARBA00022741"/>
    </source>
</evidence>
<dbReference type="InterPro" id="IPR000687">
    <property type="entry name" value="RIO_kinase"/>
</dbReference>
<keyword evidence="3" id="KW-0723">Serine/threonine-protein kinase</keyword>
<dbReference type="GO" id="GO:0004674">
    <property type="term" value="F:protein serine/threonine kinase activity"/>
    <property type="evidence" value="ECO:0007669"/>
    <property type="project" value="UniProtKB-KW"/>
</dbReference>
<dbReference type="OrthoDB" id="9795258at2"/>
<dbReference type="InterPro" id="IPR048148">
    <property type="entry name" value="Prot_kin_PA4780"/>
</dbReference>
<dbReference type="Gene3D" id="3.30.200.20">
    <property type="entry name" value="Phosphorylase Kinase, domain 1"/>
    <property type="match status" value="1"/>
</dbReference>
<organism evidence="13 14">
    <name type="scientific">Halopseudomonas laoshanensis</name>
    <dbReference type="NCBI Taxonomy" id="2268758"/>
    <lineage>
        <taxon>Bacteria</taxon>
        <taxon>Pseudomonadati</taxon>
        <taxon>Pseudomonadota</taxon>
        <taxon>Gammaproteobacteria</taxon>
        <taxon>Pseudomonadales</taxon>
        <taxon>Pseudomonadaceae</taxon>
        <taxon>Halopseudomonas</taxon>
    </lineage>
</organism>
<dbReference type="Proteomes" id="UP000463138">
    <property type="component" value="Unassembled WGS sequence"/>
</dbReference>
<evidence type="ECO:0000313" key="14">
    <source>
        <dbReference type="Proteomes" id="UP000463138"/>
    </source>
</evidence>
<dbReference type="SMART" id="SM00090">
    <property type="entry name" value="RIO"/>
    <property type="match status" value="1"/>
</dbReference>